<dbReference type="Pfam" id="PF02720">
    <property type="entry name" value="DUF222"/>
    <property type="match status" value="1"/>
</dbReference>
<dbReference type="Pfam" id="PF13391">
    <property type="entry name" value="HNH_2"/>
    <property type="match status" value="1"/>
</dbReference>
<dbReference type="EMBL" id="JANTHX010000005">
    <property type="protein sequence ID" value="MCS0499179.1"/>
    <property type="molecule type" value="Genomic_DNA"/>
</dbReference>
<dbReference type="InterPro" id="IPR003615">
    <property type="entry name" value="HNH_nuc"/>
</dbReference>
<feature type="domain" description="HNH nuclease" evidence="1">
    <location>
        <begin position="389"/>
        <end position="441"/>
    </location>
</feature>
<sequence>MLPLDRALLDRATALVDTLDGARVDRVDALTGLDTASLLTTIRTAGDMARMVDSLGAILCGEVTRRTQTDAGFRREVLGGDVGGRFAGDLLRETFRVADDTLRDWERVAEAIEPRTTLQGEPLPCRHEALVDAVLGAEVTARSAALIARGIDAVADHASPDDVAAAESLLLEHSNALTTRQLARACRAVADRFDPDGAEPREETLRARSSLTLRQLPNGLTRLIADLHPEAAGFVRTALDAQTAPRRQVAFTDAAADVSAGAADSAAGADAAGAVDAVGAAGAPLPDSAIDDRRTLAQKRVDALTTMARDFLAHDRGTLAGTAVTMLVTVPLETLQSGIGTATIAGVDEPISASTARRLAADAEIIPAVMGGESQVLDLGRCERLFSEAQRRALSLIDGGRVGPGCDVPPAWCEVAHILAWILGGETDLENGALMCPCHHRRFDLDGWGLSREGGVPYLIPPPWLDPAQTPLRAGRMPLAA</sequence>
<name>A0ABT1ZEP1_9MICO</name>
<keyword evidence="2" id="KW-0255">Endonuclease</keyword>
<dbReference type="SMART" id="SM00507">
    <property type="entry name" value="HNHc"/>
    <property type="match status" value="1"/>
</dbReference>
<evidence type="ECO:0000313" key="3">
    <source>
        <dbReference type="Proteomes" id="UP001205337"/>
    </source>
</evidence>
<reference evidence="2 3" key="1">
    <citation type="submission" date="2022-08" db="EMBL/GenBank/DDBJ databases">
        <authorList>
            <person name="Li F."/>
        </authorList>
    </citation>
    <scope>NUCLEOTIDE SEQUENCE [LARGE SCALE GENOMIC DNA]</scope>
    <source>
        <strain evidence="2 3">10F1B-8-1</strain>
    </source>
</reference>
<comment type="caution">
    <text evidence="2">The sequence shown here is derived from an EMBL/GenBank/DDBJ whole genome shotgun (WGS) entry which is preliminary data.</text>
</comment>
<dbReference type="RefSeq" id="WP_258798198.1">
    <property type="nucleotide sequence ID" value="NZ_JANTHX010000005.1"/>
</dbReference>
<keyword evidence="2" id="KW-0540">Nuclease</keyword>
<evidence type="ECO:0000313" key="2">
    <source>
        <dbReference type="EMBL" id="MCS0499179.1"/>
    </source>
</evidence>
<dbReference type="GO" id="GO:0004519">
    <property type="term" value="F:endonuclease activity"/>
    <property type="evidence" value="ECO:0007669"/>
    <property type="project" value="UniProtKB-KW"/>
</dbReference>
<dbReference type="CDD" id="cd00085">
    <property type="entry name" value="HNHc"/>
    <property type="match status" value="1"/>
</dbReference>
<dbReference type="InterPro" id="IPR003870">
    <property type="entry name" value="DUF222"/>
</dbReference>
<protein>
    <submittedName>
        <fullName evidence="2">HNH endonuclease</fullName>
    </submittedName>
</protein>
<accession>A0ABT1ZEP1</accession>
<keyword evidence="3" id="KW-1185">Reference proteome</keyword>
<gene>
    <name evidence="2" type="ORF">NUH29_06405</name>
</gene>
<dbReference type="Proteomes" id="UP001205337">
    <property type="component" value="Unassembled WGS sequence"/>
</dbReference>
<keyword evidence="2" id="KW-0378">Hydrolase</keyword>
<evidence type="ECO:0000259" key="1">
    <source>
        <dbReference type="SMART" id="SM00507"/>
    </source>
</evidence>
<proteinExistence type="predicted"/>
<organism evidence="2 3">
    <name type="scientific">Protaetiibacter mangrovi</name>
    <dbReference type="NCBI Taxonomy" id="2970926"/>
    <lineage>
        <taxon>Bacteria</taxon>
        <taxon>Bacillati</taxon>
        <taxon>Actinomycetota</taxon>
        <taxon>Actinomycetes</taxon>
        <taxon>Micrococcales</taxon>
        <taxon>Microbacteriaceae</taxon>
        <taxon>Protaetiibacter</taxon>
    </lineage>
</organism>